<keyword evidence="3" id="KW-0328">Glycosyltransferase</keyword>
<dbReference type="Proteomes" id="UP001243009">
    <property type="component" value="Unassembled WGS sequence"/>
</dbReference>
<feature type="domain" description="Glycosyl transferase family 1" evidence="1">
    <location>
        <begin position="169"/>
        <end position="320"/>
    </location>
</feature>
<evidence type="ECO:0000313" key="3">
    <source>
        <dbReference type="EMBL" id="MDO9707094.1"/>
    </source>
</evidence>
<sequence>MRIALLVPAPFDTVSGGYIYDRRIVAGLRGLGHEVEVVELAGRHPLPDAEAEESARAALAALPAEARIVVDGLGLPACAALAEDLVARGALALIHHPTALEHGAPLEDREALRGIERDLFPRLARIIAPSRGTAETLTAKFGVDPARIGVVEPGTDPAERAQGSGGPGTALLSVGTLTPRKGHDVLMRALAGLPDLDWTLTIVGGARDAVHAHGLRALAEELGIEQRVTFAGELDGEALEALYRRADLFALATWWEGYGMAAAEAMARGLPLAITAGGAIADIVPMEAGAVSPPGDVVSLTKALRRIIVDAGMRQEMAEASWQAGQRLPRWADRAAAFAAEIEQA</sequence>
<dbReference type="EC" id="2.4.-.-" evidence="3"/>
<keyword evidence="3" id="KW-0808">Transferase</keyword>
<dbReference type="PANTHER" id="PTHR12526">
    <property type="entry name" value="GLYCOSYLTRANSFERASE"/>
    <property type="match status" value="1"/>
</dbReference>
<dbReference type="RefSeq" id="WP_305101969.1">
    <property type="nucleotide sequence ID" value="NZ_JAUTWS010000002.1"/>
</dbReference>
<dbReference type="GO" id="GO:0016757">
    <property type="term" value="F:glycosyltransferase activity"/>
    <property type="evidence" value="ECO:0007669"/>
    <property type="project" value="UniProtKB-KW"/>
</dbReference>
<comment type="caution">
    <text evidence="3">The sequence shown here is derived from an EMBL/GenBank/DDBJ whole genome shotgun (WGS) entry which is preliminary data.</text>
</comment>
<dbReference type="InterPro" id="IPR028098">
    <property type="entry name" value="Glyco_trans_4-like_N"/>
</dbReference>
<dbReference type="InterPro" id="IPR001296">
    <property type="entry name" value="Glyco_trans_1"/>
</dbReference>
<evidence type="ECO:0000313" key="4">
    <source>
        <dbReference type="Proteomes" id="UP001243009"/>
    </source>
</evidence>
<dbReference type="EMBL" id="JAUTWS010000002">
    <property type="protein sequence ID" value="MDO9707094.1"/>
    <property type="molecule type" value="Genomic_DNA"/>
</dbReference>
<gene>
    <name evidence="3" type="ORF">Q7A36_01985</name>
</gene>
<feature type="domain" description="Glycosyltransferase subfamily 4-like N-terminal" evidence="2">
    <location>
        <begin position="23"/>
        <end position="158"/>
    </location>
</feature>
<dbReference type="SUPFAM" id="SSF53756">
    <property type="entry name" value="UDP-Glycosyltransferase/glycogen phosphorylase"/>
    <property type="match status" value="1"/>
</dbReference>
<dbReference type="Pfam" id="PF00534">
    <property type="entry name" value="Glycos_transf_1"/>
    <property type="match status" value="1"/>
</dbReference>
<name>A0ABT9DT62_9PROT</name>
<evidence type="ECO:0000259" key="1">
    <source>
        <dbReference type="Pfam" id="PF00534"/>
    </source>
</evidence>
<proteinExistence type="predicted"/>
<dbReference type="Gene3D" id="3.40.50.2000">
    <property type="entry name" value="Glycogen Phosphorylase B"/>
    <property type="match status" value="2"/>
</dbReference>
<evidence type="ECO:0000259" key="2">
    <source>
        <dbReference type="Pfam" id="PF13439"/>
    </source>
</evidence>
<accession>A0ABT9DT62</accession>
<dbReference type="Pfam" id="PF13439">
    <property type="entry name" value="Glyco_transf_4"/>
    <property type="match status" value="1"/>
</dbReference>
<protein>
    <submittedName>
        <fullName evidence="3">Glycosyltransferase family 4 protein</fullName>
        <ecNumber evidence="3">2.4.-.-</ecNumber>
    </submittedName>
</protein>
<dbReference type="PANTHER" id="PTHR12526:SF635">
    <property type="entry name" value="GLYCOSYL TRANSFERASE GROUP 1"/>
    <property type="match status" value="1"/>
</dbReference>
<keyword evidence="4" id="KW-1185">Reference proteome</keyword>
<organism evidence="3 4">
    <name type="scientific">Paracraurococcus lichenis</name>
    <dbReference type="NCBI Taxonomy" id="3064888"/>
    <lineage>
        <taxon>Bacteria</taxon>
        <taxon>Pseudomonadati</taxon>
        <taxon>Pseudomonadota</taxon>
        <taxon>Alphaproteobacteria</taxon>
        <taxon>Acetobacterales</taxon>
        <taxon>Roseomonadaceae</taxon>
        <taxon>Paracraurococcus</taxon>
    </lineage>
</organism>
<dbReference type="CDD" id="cd03801">
    <property type="entry name" value="GT4_PimA-like"/>
    <property type="match status" value="1"/>
</dbReference>
<reference evidence="3 4" key="1">
    <citation type="submission" date="2023-08" db="EMBL/GenBank/DDBJ databases">
        <title>The draft genome sequence of Paracraurococcus sp. LOR1-02.</title>
        <authorList>
            <person name="Kingkaew E."/>
            <person name="Tanasupawat S."/>
        </authorList>
    </citation>
    <scope>NUCLEOTIDE SEQUENCE [LARGE SCALE GENOMIC DNA]</scope>
    <source>
        <strain evidence="3 4">LOR1-02</strain>
    </source>
</reference>